<keyword evidence="1" id="KW-0732">Signal</keyword>
<sequence>MKTLTLAAFLIASITPTTSFAEQASDDMEHIKVTYRTPLEYAIYQYTTDTLQAFNQQVRVEAQRQAKLTSEQMAKPYMVNLANNAAQIVQTKATVKTMTLESAE</sequence>
<keyword evidence="3" id="KW-1185">Reference proteome</keyword>
<proteinExistence type="predicted"/>
<dbReference type="EMBL" id="BPEY01000011">
    <property type="protein sequence ID" value="GIU42688.1"/>
    <property type="molecule type" value="Genomic_DNA"/>
</dbReference>
<evidence type="ECO:0008006" key="4">
    <source>
        <dbReference type="Google" id="ProtNLM"/>
    </source>
</evidence>
<dbReference type="Proteomes" id="UP000887104">
    <property type="component" value="Unassembled WGS sequence"/>
</dbReference>
<name>A0ABQ4P5I2_9GAMM</name>
<evidence type="ECO:0000256" key="1">
    <source>
        <dbReference type="SAM" id="SignalP"/>
    </source>
</evidence>
<evidence type="ECO:0000313" key="3">
    <source>
        <dbReference type="Proteomes" id="UP000887104"/>
    </source>
</evidence>
<reference evidence="2" key="1">
    <citation type="submission" date="2021-05" db="EMBL/GenBank/DDBJ databases">
        <title>Molecular characterization for Shewanella algae harboring chromosomal blaOXA-55-like strains isolated from clinical and environment sample.</title>
        <authorList>
            <person name="Ohama Y."/>
            <person name="Aoki K."/>
            <person name="Harada S."/>
            <person name="Moriya K."/>
            <person name="Ishii Y."/>
            <person name="Tateda K."/>
        </authorList>
    </citation>
    <scope>NUCLEOTIDE SEQUENCE</scope>
    <source>
        <strain evidence="2">JCM 11563</strain>
    </source>
</reference>
<dbReference type="RefSeq" id="WP_220780071.1">
    <property type="nucleotide sequence ID" value="NZ_BPEY01000011.1"/>
</dbReference>
<protein>
    <recommendedName>
        <fullName evidence="4">DUF3316 domain-containing protein</fullName>
    </recommendedName>
</protein>
<gene>
    <name evidence="2" type="ORF">TUM4438_09870</name>
</gene>
<feature type="chain" id="PRO_5045400762" description="DUF3316 domain-containing protein" evidence="1">
    <location>
        <begin position="22"/>
        <end position="104"/>
    </location>
</feature>
<accession>A0ABQ4P5I2</accession>
<organism evidence="2 3">
    <name type="scientific">Shewanella sairae</name>
    <dbReference type="NCBI Taxonomy" id="190310"/>
    <lineage>
        <taxon>Bacteria</taxon>
        <taxon>Pseudomonadati</taxon>
        <taxon>Pseudomonadota</taxon>
        <taxon>Gammaproteobacteria</taxon>
        <taxon>Alteromonadales</taxon>
        <taxon>Shewanellaceae</taxon>
        <taxon>Shewanella</taxon>
    </lineage>
</organism>
<evidence type="ECO:0000313" key="2">
    <source>
        <dbReference type="EMBL" id="GIU42688.1"/>
    </source>
</evidence>
<feature type="signal peptide" evidence="1">
    <location>
        <begin position="1"/>
        <end position="21"/>
    </location>
</feature>
<comment type="caution">
    <text evidence="2">The sequence shown here is derived from an EMBL/GenBank/DDBJ whole genome shotgun (WGS) entry which is preliminary data.</text>
</comment>